<feature type="compositionally biased region" description="Polar residues" evidence="1">
    <location>
        <begin position="141"/>
        <end position="151"/>
    </location>
</feature>
<dbReference type="PANTHER" id="PTHR31336">
    <property type="entry name" value="LIN37 HOMOLOG"/>
    <property type="match status" value="1"/>
</dbReference>
<name>A0A8C1WPK4_CYPCA</name>
<evidence type="ECO:0000256" key="1">
    <source>
        <dbReference type="SAM" id="MobiDB-lite"/>
    </source>
</evidence>
<dbReference type="Ensembl" id="ENSCCRT00015071640.1">
    <property type="protein sequence ID" value="ENSCCRP00015069401.1"/>
    <property type="gene ID" value="ENSCCRG00015028132.1"/>
</dbReference>
<evidence type="ECO:0000313" key="2">
    <source>
        <dbReference type="Ensembl" id="ENSCCRP00015069401.1"/>
    </source>
</evidence>
<accession>A0A8C1WPK4</accession>
<dbReference type="InterPro" id="IPR028226">
    <property type="entry name" value="LIN37"/>
</dbReference>
<organism evidence="2 3">
    <name type="scientific">Cyprinus carpio</name>
    <name type="common">Common carp</name>
    <dbReference type="NCBI Taxonomy" id="7962"/>
    <lineage>
        <taxon>Eukaryota</taxon>
        <taxon>Metazoa</taxon>
        <taxon>Chordata</taxon>
        <taxon>Craniata</taxon>
        <taxon>Vertebrata</taxon>
        <taxon>Euteleostomi</taxon>
        <taxon>Actinopterygii</taxon>
        <taxon>Neopterygii</taxon>
        <taxon>Teleostei</taxon>
        <taxon>Ostariophysi</taxon>
        <taxon>Cypriniformes</taxon>
        <taxon>Cyprinidae</taxon>
        <taxon>Cyprininae</taxon>
        <taxon>Cyprinus</taxon>
    </lineage>
</organism>
<reference evidence="2" key="1">
    <citation type="submission" date="2025-08" db="UniProtKB">
        <authorList>
            <consortium name="Ensembl"/>
        </authorList>
    </citation>
    <scope>IDENTIFICATION</scope>
</reference>
<dbReference type="GO" id="GO:0031523">
    <property type="term" value="C:Myb complex"/>
    <property type="evidence" value="ECO:0007669"/>
    <property type="project" value="TreeGrafter"/>
</dbReference>
<dbReference type="AlphaFoldDB" id="A0A8C1WPK4"/>
<dbReference type="Pfam" id="PF15306">
    <property type="entry name" value="LIN37"/>
    <property type="match status" value="1"/>
</dbReference>
<dbReference type="GO" id="GO:0017053">
    <property type="term" value="C:transcription repressor complex"/>
    <property type="evidence" value="ECO:0007669"/>
    <property type="project" value="InterPro"/>
</dbReference>
<protein>
    <submittedName>
        <fullName evidence="2">Lin-37 DREAM MuvB core complex component</fullName>
    </submittedName>
</protein>
<proteinExistence type="predicted"/>
<dbReference type="Proteomes" id="UP000694700">
    <property type="component" value="Unplaced"/>
</dbReference>
<dbReference type="PANTHER" id="PTHR31336:SF3">
    <property type="entry name" value="PROTEIN LIN-37 HOMOLOG"/>
    <property type="match status" value="1"/>
</dbReference>
<evidence type="ECO:0000313" key="3">
    <source>
        <dbReference type="Proteomes" id="UP000694700"/>
    </source>
</evidence>
<feature type="region of interest" description="Disordered" evidence="1">
    <location>
        <begin position="218"/>
        <end position="241"/>
    </location>
</feature>
<feature type="region of interest" description="Disordered" evidence="1">
    <location>
        <begin position="137"/>
        <end position="178"/>
    </location>
</feature>
<sequence length="330" mass="37661">MPTDLLLAKHTLDQNISTSHAAFVSTLLANLQDAFRSARMYTEVAHDCQKLYHGSGHKHQPYVVSAMVWLNNPVESRMKLACHWKGLFKIAQIFESLTGGEPGLSYLWTQMDKDLYNPLCSFFLFLHREQNEEDSVKMVANSLSKDLSPSSAGKRPSSRFPQHRRKKRKEMDDSLADTNQHKQNAYIIKLFDRSVDLAQFSTTTPLYPICRAWMRNNPSMRERTEPSPPHSSGEDEMTDMLNGKGQNVYRLPPPVSCPVGAAGEPVNLRIPPVEKPTESQSVDAAAGTSPLIFSHIKRWKKIRQKWKEASSKNQLRYSENIKILKEMYER</sequence>
<dbReference type="GO" id="GO:0000122">
    <property type="term" value="P:negative regulation of transcription by RNA polymerase II"/>
    <property type="evidence" value="ECO:0007669"/>
    <property type="project" value="TreeGrafter"/>
</dbReference>